<dbReference type="RefSeq" id="WP_008511181.1">
    <property type="nucleotide sequence ID" value="NZ_CM001403.1"/>
</dbReference>
<dbReference type="OrthoDB" id="5821096at2"/>
<dbReference type="Proteomes" id="UP000002774">
    <property type="component" value="Chromosome"/>
</dbReference>
<sequence length="134" mass="14260">MGKIIALKGRAESGKSTTIGMLPSILATNGYTLLAGSRKVYGKDFLEIYTKGKLKLGITSAGDSYDLVHDRLDTLVAAKCDDIICACRTYGGTHAAIATFTTYKILYIPKTYAASAAQQRTVNTIDANAVFAAL</sequence>
<protein>
    <submittedName>
        <fullName evidence="1">Uncharacterized protein</fullName>
    </submittedName>
</protein>
<evidence type="ECO:0000313" key="1">
    <source>
        <dbReference type="EMBL" id="EHQ29791.1"/>
    </source>
</evidence>
<evidence type="ECO:0000313" key="2">
    <source>
        <dbReference type="Proteomes" id="UP000002774"/>
    </source>
</evidence>
<dbReference type="HOGENOM" id="CLU_1795634_0_0_10"/>
<organism evidence="1 2">
    <name type="scientific">Mucilaginibacter paludis DSM 18603</name>
    <dbReference type="NCBI Taxonomy" id="714943"/>
    <lineage>
        <taxon>Bacteria</taxon>
        <taxon>Pseudomonadati</taxon>
        <taxon>Bacteroidota</taxon>
        <taxon>Sphingobacteriia</taxon>
        <taxon>Sphingobacteriales</taxon>
        <taxon>Sphingobacteriaceae</taxon>
        <taxon>Mucilaginibacter</taxon>
    </lineage>
</organism>
<reference evidence="1" key="1">
    <citation type="submission" date="2011-09" db="EMBL/GenBank/DDBJ databases">
        <title>The permanent draft genome of Mucilaginibacter paludis DSM 18603.</title>
        <authorList>
            <consortium name="US DOE Joint Genome Institute (JGI-PGF)"/>
            <person name="Lucas S."/>
            <person name="Han J."/>
            <person name="Lapidus A."/>
            <person name="Bruce D."/>
            <person name="Goodwin L."/>
            <person name="Pitluck S."/>
            <person name="Peters L."/>
            <person name="Kyrpides N."/>
            <person name="Mavromatis K."/>
            <person name="Ivanova N."/>
            <person name="Mikhailova N."/>
            <person name="Held B."/>
            <person name="Detter J.C."/>
            <person name="Tapia R."/>
            <person name="Han C."/>
            <person name="Land M."/>
            <person name="Hauser L."/>
            <person name="Markowitz V."/>
            <person name="Cheng J.-F."/>
            <person name="Hugenholtz P."/>
            <person name="Woyke T."/>
            <person name="Wu D."/>
            <person name="Tindall B."/>
            <person name="Brambilla E."/>
            <person name="Klenk H.-P."/>
            <person name="Eisen J.A."/>
        </authorList>
    </citation>
    <scope>NUCLEOTIDE SEQUENCE [LARGE SCALE GENOMIC DNA]</scope>
    <source>
        <strain evidence="1">DSM 18603</strain>
    </source>
</reference>
<accession>H1Y3M3</accession>
<name>H1Y3M3_9SPHI</name>
<proteinExistence type="predicted"/>
<dbReference type="AlphaFoldDB" id="H1Y3M3"/>
<keyword evidence="2" id="KW-1185">Reference proteome</keyword>
<dbReference type="EMBL" id="CM001403">
    <property type="protein sequence ID" value="EHQ29791.1"/>
    <property type="molecule type" value="Genomic_DNA"/>
</dbReference>
<gene>
    <name evidence="1" type="ORF">Mucpa_5723</name>
</gene>